<protein>
    <recommendedName>
        <fullName evidence="1">HAM1-like N-terminal domain-containing protein</fullName>
    </recommendedName>
</protein>
<evidence type="ECO:0000313" key="3">
    <source>
        <dbReference type="Proteomes" id="UP000815677"/>
    </source>
</evidence>
<accession>A0ABQ0KV30</accession>
<dbReference type="PANTHER" id="PTHR31138:SF1">
    <property type="entry name" value="PDZ DOMAIN-CONTAINING PROTEIN"/>
    <property type="match status" value="1"/>
</dbReference>
<evidence type="ECO:0000259" key="1">
    <source>
        <dbReference type="Pfam" id="PF19343"/>
    </source>
</evidence>
<proteinExistence type="predicted"/>
<dbReference type="EMBL" id="DF838274">
    <property type="protein sequence ID" value="GAT42801.1"/>
    <property type="molecule type" value="Genomic_DNA"/>
</dbReference>
<evidence type="ECO:0000313" key="2">
    <source>
        <dbReference type="EMBL" id="GAT42801.1"/>
    </source>
</evidence>
<gene>
    <name evidence="2" type="ORF">MCHLO_00502</name>
</gene>
<dbReference type="InterPro" id="IPR045967">
    <property type="entry name" value="HAM1-like_N"/>
</dbReference>
<dbReference type="PANTHER" id="PTHR31138">
    <property type="entry name" value="CHROMOSOME 19, WHOLE GENOME SHOTGUN SEQUENCE"/>
    <property type="match status" value="1"/>
</dbReference>
<dbReference type="Pfam" id="PF19343">
    <property type="entry name" value="HAM1_N"/>
    <property type="match status" value="2"/>
</dbReference>
<name>A0ABQ0KV30_MYCCL</name>
<organism evidence="2 3">
    <name type="scientific">Mycena chlorophos</name>
    <name type="common">Agaric fungus</name>
    <name type="synonym">Agaricus chlorophos</name>
    <dbReference type="NCBI Taxonomy" id="658473"/>
    <lineage>
        <taxon>Eukaryota</taxon>
        <taxon>Fungi</taxon>
        <taxon>Dikarya</taxon>
        <taxon>Basidiomycota</taxon>
        <taxon>Agaricomycotina</taxon>
        <taxon>Agaricomycetes</taxon>
        <taxon>Agaricomycetidae</taxon>
        <taxon>Agaricales</taxon>
        <taxon>Marasmiineae</taxon>
        <taxon>Mycenaceae</taxon>
        <taxon>Mycena</taxon>
    </lineage>
</organism>
<keyword evidence="3" id="KW-1185">Reference proteome</keyword>
<reference evidence="2" key="1">
    <citation type="submission" date="2014-09" db="EMBL/GenBank/DDBJ databases">
        <title>Genome sequence of the luminous mushroom Mycena chlorophos for searching fungal bioluminescence genes.</title>
        <authorList>
            <person name="Tanaka Y."/>
            <person name="Kasuga D."/>
            <person name="Oba Y."/>
            <person name="Hase S."/>
            <person name="Sato K."/>
            <person name="Oba Y."/>
            <person name="Sakakibara Y."/>
        </authorList>
    </citation>
    <scope>NUCLEOTIDE SEQUENCE</scope>
</reference>
<feature type="domain" description="HAM1-like N-terminal" evidence="1">
    <location>
        <begin position="235"/>
        <end position="562"/>
    </location>
</feature>
<sequence length="786" mass="86686">MNLFSCFRRRQAANDERPLLQPESETPSPSHFVALGDAVGAFNAGKLPSQEQLSALLQHALRSDLLARVDDAAPLQSSLKELIHAILRAGLEKNYDDKIQEFVWLMSTRADELEVRLQGPGALDELGDDATRLLQSLQSVSKLALTSAAFRMFISDILSTAREVVSEAASQVGEVAGRVHDAAVEVAKAVELSDVAAAQERAATSYALVQEGVTEAQSNIGSLGEESAARTHGIIIARIQELVSQARKNPEHRDAIRSIFSVFRKHLSSQNEPINVRTQVDASPSLHAAMQDLKVLLERFASNHSLDPLIHAFQISVTDIFLATDEARVEIRRYFTEIESWFGRALNEAHFATSSDGARSLEQLYKSGRAMMDGNTQWAKDVSSFIQELRSFLQSLESDTTTQLFVKALHNVSAAFSHLIHELPTRRESLSKDMLAWLLPRILRSIHSFPMPRIEFKNSTFEFALDFLLVTAADAGASLAPDHICVANQNQLVVDMTAGVSTSTSSRTRVHFDGLRCRLHGLSWYLKYTGFVSYADQGLLDIDMGKAGVVGNGLEMDVELEQRQGLGVPHFQLIDATANIPGLSVAIRRSNHWIVNKLFVQPLASPAVHWLLRKAFRQRMEAVVLWADHLLAAVLEEAEHINRGQLFPQPCPTLDDYLRAVLATLPTFLNSHTESITTTETSLEVTTQGVIQTTVGHSPAGVSTDHTVLAVGIGPQLFPGADRDNLSELVHAAAEDIQHTVEEGAHNAIGQAIHLRAEIEESAAQKVQREEFEHRRQGWRSLAFEL</sequence>
<feature type="domain" description="HAM1-like N-terminal" evidence="1">
    <location>
        <begin position="39"/>
        <end position="176"/>
    </location>
</feature>
<dbReference type="Proteomes" id="UP000815677">
    <property type="component" value="Unassembled WGS sequence"/>
</dbReference>